<dbReference type="EMBL" id="FOES01000001">
    <property type="protein sequence ID" value="SEP57862.1"/>
    <property type="molecule type" value="Genomic_DNA"/>
</dbReference>
<keyword evidence="3" id="KW-1185">Reference proteome</keyword>
<dbReference type="RefSeq" id="WP_091772106.1">
    <property type="nucleotide sequence ID" value="NZ_CAESCL010000004.1"/>
</dbReference>
<dbReference type="OrthoDB" id="2476294at2"/>
<dbReference type="AlphaFoldDB" id="A0A1H8Z0L9"/>
<dbReference type="STRING" id="571933.SAMN05216362_101160"/>
<reference evidence="2 3" key="1">
    <citation type="submission" date="2016-10" db="EMBL/GenBank/DDBJ databases">
        <authorList>
            <person name="de Groot N.N."/>
        </authorList>
    </citation>
    <scope>NUCLEOTIDE SEQUENCE [LARGE SCALE GENOMIC DNA]</scope>
    <source>
        <strain evidence="2 3">DSM 21633</strain>
    </source>
</reference>
<feature type="region of interest" description="Disordered" evidence="1">
    <location>
        <begin position="42"/>
        <end position="100"/>
    </location>
</feature>
<gene>
    <name evidence="2" type="ORF">SAMN05216362_101160</name>
</gene>
<evidence type="ECO:0000313" key="2">
    <source>
        <dbReference type="EMBL" id="SEP57862.1"/>
    </source>
</evidence>
<accession>A0A1H8Z0L9</accession>
<organism evidence="2 3">
    <name type="scientific">Piscibacillus halophilus</name>
    <dbReference type="NCBI Taxonomy" id="571933"/>
    <lineage>
        <taxon>Bacteria</taxon>
        <taxon>Bacillati</taxon>
        <taxon>Bacillota</taxon>
        <taxon>Bacilli</taxon>
        <taxon>Bacillales</taxon>
        <taxon>Bacillaceae</taxon>
        <taxon>Piscibacillus</taxon>
    </lineage>
</organism>
<name>A0A1H8Z0L9_9BACI</name>
<proteinExistence type="predicted"/>
<evidence type="ECO:0000313" key="3">
    <source>
        <dbReference type="Proteomes" id="UP000199427"/>
    </source>
</evidence>
<feature type="compositionally biased region" description="Basic and acidic residues" evidence="1">
    <location>
        <begin position="75"/>
        <end position="87"/>
    </location>
</feature>
<evidence type="ECO:0000256" key="1">
    <source>
        <dbReference type="SAM" id="MobiDB-lite"/>
    </source>
</evidence>
<sequence>MSWKAVELQVALPRVQDAAQIQEQLNQRGQQLQHHLVQSHLEEETAKRKQVQVTNQSEEVSEQKTSKQDNGFNHSGEDQHTRDRPDSQHPFLGQQVDYRG</sequence>
<dbReference type="Proteomes" id="UP000199427">
    <property type="component" value="Unassembled WGS sequence"/>
</dbReference>
<protein>
    <submittedName>
        <fullName evidence="2">Uncharacterized protein</fullName>
    </submittedName>
</protein>